<proteinExistence type="predicted"/>
<dbReference type="Proteomes" id="UP000031258">
    <property type="component" value="Unassembled WGS sequence"/>
</dbReference>
<dbReference type="Pfam" id="PF06230">
    <property type="entry name" value="LpxI_C"/>
    <property type="match status" value="1"/>
</dbReference>
<dbReference type="Gene3D" id="3.40.140.80">
    <property type="match status" value="1"/>
</dbReference>
<gene>
    <name evidence="3" type="ORF">NF27_DT00540</name>
</gene>
<protein>
    <recommendedName>
        <fullName evidence="5">DUF1009 domain-containing protein</fullName>
    </recommendedName>
</protein>
<dbReference type="STRING" id="86105.NF27_DT00540"/>
<comment type="caution">
    <text evidence="3">The sequence shown here is derived from an EMBL/GenBank/DDBJ whole genome shotgun (WGS) entry which is preliminary data.</text>
</comment>
<dbReference type="Pfam" id="PF17930">
    <property type="entry name" value="LpxI_N"/>
    <property type="match status" value="1"/>
</dbReference>
<dbReference type="PANTHER" id="PTHR39962:SF1">
    <property type="entry name" value="LPXI FAMILY PROTEIN"/>
    <property type="match status" value="1"/>
</dbReference>
<name>A0A0C1QZ47_9RICK</name>
<evidence type="ECO:0008006" key="5">
    <source>
        <dbReference type="Google" id="ProtNLM"/>
    </source>
</evidence>
<dbReference type="InterPro" id="IPR041255">
    <property type="entry name" value="LpxI_N"/>
</dbReference>
<dbReference type="PANTHER" id="PTHR39962">
    <property type="entry name" value="BLL4848 PROTEIN"/>
    <property type="match status" value="1"/>
</dbReference>
<feature type="domain" description="LpxI N-terminal" evidence="2">
    <location>
        <begin position="10"/>
        <end position="138"/>
    </location>
</feature>
<accession>A0A0C1QZ47</accession>
<evidence type="ECO:0000259" key="2">
    <source>
        <dbReference type="Pfam" id="PF17930"/>
    </source>
</evidence>
<dbReference type="InterPro" id="IPR043167">
    <property type="entry name" value="LpxI_C_sf"/>
</dbReference>
<dbReference type="InterPro" id="IPR053174">
    <property type="entry name" value="LpxI"/>
</dbReference>
<evidence type="ECO:0000259" key="1">
    <source>
        <dbReference type="Pfam" id="PF06230"/>
    </source>
</evidence>
<dbReference type="Gene3D" id="3.40.50.20">
    <property type="match status" value="1"/>
</dbReference>
<sequence length="276" mass="30254">MLMENIEIKKLGIIAGSESLPRHVVDAAKKQNIEFVLIGLTGQTSEELYKDIEYQTFQLHSISKIIKKLNDEGVSHVVFAGRVKRTSISKLLLDVKGAKLFASIMRNGINDNSLLTTIVNFFENEGFTVLPAEYIAQDIVVRSGHITKTKPSKEAWEDIKKGTKILKGIAEFDVGQALVIQEGLVLGVEAAEGTDRLIERCGGIQQKEEHGAILIKVSKPDQDKRVDLPCIGINTVKELHKNGLIGVAIEAGSALIIDEKATVKEADRLGIFIFGI</sequence>
<dbReference type="InterPro" id="IPR010415">
    <property type="entry name" value="LpxI_C"/>
</dbReference>
<evidence type="ECO:0000313" key="3">
    <source>
        <dbReference type="EMBL" id="KIE05280.1"/>
    </source>
</evidence>
<dbReference type="EMBL" id="JSWE01000096">
    <property type="protein sequence ID" value="KIE05280.1"/>
    <property type="molecule type" value="Genomic_DNA"/>
</dbReference>
<organism evidence="3 4">
    <name type="scientific">Candidatus Jidaibacter acanthamoebae</name>
    <dbReference type="NCBI Taxonomy" id="86105"/>
    <lineage>
        <taxon>Bacteria</taxon>
        <taxon>Pseudomonadati</taxon>
        <taxon>Pseudomonadota</taxon>
        <taxon>Alphaproteobacteria</taxon>
        <taxon>Rickettsiales</taxon>
        <taxon>Candidatus Midichloriaceae</taxon>
        <taxon>Candidatus Jidaibacter</taxon>
    </lineage>
</organism>
<evidence type="ECO:0000313" key="4">
    <source>
        <dbReference type="Proteomes" id="UP000031258"/>
    </source>
</evidence>
<feature type="domain" description="LpxI C-terminal" evidence="1">
    <location>
        <begin position="143"/>
        <end position="273"/>
    </location>
</feature>
<reference evidence="3 4" key="1">
    <citation type="submission" date="2014-11" db="EMBL/GenBank/DDBJ databases">
        <title>A Rickettsiales Symbiont of Amoebae With Ancient Features.</title>
        <authorList>
            <person name="Schulz F."/>
            <person name="Martijn J."/>
            <person name="Wascher F."/>
            <person name="Kostanjsek R."/>
            <person name="Ettema T.J."/>
            <person name="Horn M."/>
        </authorList>
    </citation>
    <scope>NUCLEOTIDE SEQUENCE [LARGE SCALE GENOMIC DNA]</scope>
    <source>
        <strain evidence="3 4">UWC36</strain>
    </source>
</reference>
<keyword evidence="4" id="KW-1185">Reference proteome</keyword>
<dbReference type="AlphaFoldDB" id="A0A0C1QZ47"/>